<proteinExistence type="predicted"/>
<organism evidence="2 3">
    <name type="scientific">Psophocarpus tetragonolobus</name>
    <name type="common">Winged bean</name>
    <name type="synonym">Dolichos tetragonolobus</name>
    <dbReference type="NCBI Taxonomy" id="3891"/>
    <lineage>
        <taxon>Eukaryota</taxon>
        <taxon>Viridiplantae</taxon>
        <taxon>Streptophyta</taxon>
        <taxon>Embryophyta</taxon>
        <taxon>Tracheophyta</taxon>
        <taxon>Spermatophyta</taxon>
        <taxon>Magnoliopsida</taxon>
        <taxon>eudicotyledons</taxon>
        <taxon>Gunneridae</taxon>
        <taxon>Pentapetalae</taxon>
        <taxon>rosids</taxon>
        <taxon>fabids</taxon>
        <taxon>Fabales</taxon>
        <taxon>Fabaceae</taxon>
        <taxon>Papilionoideae</taxon>
        <taxon>50 kb inversion clade</taxon>
        <taxon>NPAAA clade</taxon>
        <taxon>indigoferoid/millettioid clade</taxon>
        <taxon>Phaseoleae</taxon>
        <taxon>Psophocarpus</taxon>
    </lineage>
</organism>
<reference evidence="2 3" key="1">
    <citation type="submission" date="2024-01" db="EMBL/GenBank/DDBJ databases">
        <title>The genomes of 5 underutilized Papilionoideae crops provide insights into root nodulation and disease resistanc.</title>
        <authorList>
            <person name="Jiang F."/>
        </authorList>
    </citation>
    <scope>NUCLEOTIDE SEQUENCE [LARGE SCALE GENOMIC DNA]</scope>
    <source>
        <strain evidence="2">DUOXIRENSHENG_FW03</strain>
        <tissue evidence="2">Leaves</tissue>
    </source>
</reference>
<evidence type="ECO:0000313" key="3">
    <source>
        <dbReference type="Proteomes" id="UP001386955"/>
    </source>
</evidence>
<dbReference type="AlphaFoldDB" id="A0AAN9T2Q2"/>
<accession>A0AAN9T2Q2</accession>
<name>A0AAN9T2Q2_PSOTE</name>
<gene>
    <name evidence="2" type="ORF">VNO78_04216</name>
</gene>
<keyword evidence="3" id="KW-1185">Reference proteome</keyword>
<dbReference type="EMBL" id="JAYMYS010000001">
    <property type="protein sequence ID" value="KAK7412673.1"/>
    <property type="molecule type" value="Genomic_DNA"/>
</dbReference>
<feature type="region of interest" description="Disordered" evidence="1">
    <location>
        <begin position="1"/>
        <end position="29"/>
    </location>
</feature>
<protein>
    <submittedName>
        <fullName evidence="2">Uncharacterized protein</fullName>
    </submittedName>
</protein>
<dbReference type="Proteomes" id="UP001386955">
    <property type="component" value="Unassembled WGS sequence"/>
</dbReference>
<feature type="compositionally biased region" description="Basic and acidic residues" evidence="1">
    <location>
        <begin position="1"/>
        <end position="20"/>
    </location>
</feature>
<evidence type="ECO:0000313" key="2">
    <source>
        <dbReference type="EMBL" id="KAK7412673.1"/>
    </source>
</evidence>
<sequence length="74" mass="8391">MHRAHWETKAMSDRNKENARKGRGRGRGRGRGVRVLLYFLGSMPMDAGLSEVPCLAVYNDNGRDSVSCFWITFT</sequence>
<comment type="caution">
    <text evidence="2">The sequence shown here is derived from an EMBL/GenBank/DDBJ whole genome shotgun (WGS) entry which is preliminary data.</text>
</comment>
<evidence type="ECO:0000256" key="1">
    <source>
        <dbReference type="SAM" id="MobiDB-lite"/>
    </source>
</evidence>